<accession>A0A3M7S0M8</accession>
<organism evidence="1 2">
    <name type="scientific">Brachionus plicatilis</name>
    <name type="common">Marine rotifer</name>
    <name type="synonym">Brachionus muelleri</name>
    <dbReference type="NCBI Taxonomy" id="10195"/>
    <lineage>
        <taxon>Eukaryota</taxon>
        <taxon>Metazoa</taxon>
        <taxon>Spiralia</taxon>
        <taxon>Gnathifera</taxon>
        <taxon>Rotifera</taxon>
        <taxon>Eurotatoria</taxon>
        <taxon>Monogononta</taxon>
        <taxon>Pseudotrocha</taxon>
        <taxon>Ploima</taxon>
        <taxon>Brachionidae</taxon>
        <taxon>Brachionus</taxon>
    </lineage>
</organism>
<reference evidence="1 2" key="1">
    <citation type="journal article" date="2018" name="Sci. Rep.">
        <title>Genomic signatures of local adaptation to the degree of environmental predictability in rotifers.</title>
        <authorList>
            <person name="Franch-Gras L."/>
            <person name="Hahn C."/>
            <person name="Garcia-Roger E.M."/>
            <person name="Carmona M.J."/>
            <person name="Serra M."/>
            <person name="Gomez A."/>
        </authorList>
    </citation>
    <scope>NUCLEOTIDE SEQUENCE [LARGE SCALE GENOMIC DNA]</scope>
    <source>
        <strain evidence="1">HYR1</strain>
    </source>
</reference>
<evidence type="ECO:0000313" key="1">
    <source>
        <dbReference type="EMBL" id="RNA29175.1"/>
    </source>
</evidence>
<gene>
    <name evidence="1" type="ORF">BpHYR1_036898</name>
</gene>
<protein>
    <submittedName>
        <fullName evidence="1">Uncharacterized protein</fullName>
    </submittedName>
</protein>
<sequence length="69" mass="8176">MNEFLPSTSKQTSIIERFGGIDFVITDIDLNHNILKPRKESRKYYKLKGTVRSHRIFSHKFIQDSYSRS</sequence>
<dbReference type="EMBL" id="REGN01002267">
    <property type="protein sequence ID" value="RNA29175.1"/>
    <property type="molecule type" value="Genomic_DNA"/>
</dbReference>
<evidence type="ECO:0000313" key="2">
    <source>
        <dbReference type="Proteomes" id="UP000276133"/>
    </source>
</evidence>
<comment type="caution">
    <text evidence="1">The sequence shown here is derived from an EMBL/GenBank/DDBJ whole genome shotgun (WGS) entry which is preliminary data.</text>
</comment>
<dbReference type="AlphaFoldDB" id="A0A3M7S0M8"/>
<proteinExistence type="predicted"/>
<keyword evidence="2" id="KW-1185">Reference proteome</keyword>
<name>A0A3M7S0M8_BRAPC</name>
<dbReference type="Proteomes" id="UP000276133">
    <property type="component" value="Unassembled WGS sequence"/>
</dbReference>